<dbReference type="PANTHER" id="PTHR19139:SF199">
    <property type="entry name" value="MIP17260P"/>
    <property type="match status" value="1"/>
</dbReference>
<comment type="similarity">
    <text evidence="2 8">Belongs to the MIP/aquaporin (TC 1.A.8) family.</text>
</comment>
<keyword evidence="3 8" id="KW-0813">Transport</keyword>
<evidence type="ECO:0000256" key="3">
    <source>
        <dbReference type="ARBA" id="ARBA00022448"/>
    </source>
</evidence>
<dbReference type="EMBL" id="JANFNG010000040">
    <property type="protein sequence ID" value="MCQ4084721.1"/>
    <property type="molecule type" value="Genomic_DNA"/>
</dbReference>
<dbReference type="PRINTS" id="PR00783">
    <property type="entry name" value="MINTRINSICP"/>
</dbReference>
<dbReference type="InterPro" id="IPR022357">
    <property type="entry name" value="MIP_CS"/>
</dbReference>
<evidence type="ECO:0000313" key="12">
    <source>
        <dbReference type="Proteomes" id="UP001057702"/>
    </source>
</evidence>
<comment type="caution">
    <text evidence="11">The sequence shown here is derived from an EMBL/GenBank/DDBJ whole genome shotgun (WGS) entry which is preliminary data.</text>
</comment>
<dbReference type="PROSITE" id="PS00221">
    <property type="entry name" value="MIP"/>
    <property type="match status" value="1"/>
</dbReference>
<dbReference type="SUPFAM" id="SSF81338">
    <property type="entry name" value="Aquaporin-like"/>
    <property type="match status" value="1"/>
</dbReference>
<organism evidence="11 12">
    <name type="scientific">Streptomyces humicola</name>
    <dbReference type="NCBI Taxonomy" id="2953240"/>
    <lineage>
        <taxon>Bacteria</taxon>
        <taxon>Bacillati</taxon>
        <taxon>Actinomycetota</taxon>
        <taxon>Actinomycetes</taxon>
        <taxon>Kitasatosporales</taxon>
        <taxon>Streptomycetaceae</taxon>
        <taxon>Streptomyces</taxon>
    </lineage>
</organism>
<evidence type="ECO:0000256" key="5">
    <source>
        <dbReference type="ARBA" id="ARBA00022692"/>
    </source>
</evidence>
<evidence type="ECO:0000256" key="4">
    <source>
        <dbReference type="ARBA" id="ARBA00022475"/>
    </source>
</evidence>
<comment type="subcellular location">
    <subcellularLocation>
        <location evidence="1">Cell membrane</location>
        <topology evidence="1">Multi-pass membrane protein</topology>
    </subcellularLocation>
</comment>
<keyword evidence="4" id="KW-1003">Cell membrane</keyword>
<keyword evidence="5 8" id="KW-0812">Transmembrane</keyword>
<feature type="transmembrane region" description="Helical" evidence="10">
    <location>
        <begin position="157"/>
        <end position="176"/>
    </location>
</feature>
<keyword evidence="6 10" id="KW-1133">Transmembrane helix</keyword>
<evidence type="ECO:0000256" key="10">
    <source>
        <dbReference type="SAM" id="Phobius"/>
    </source>
</evidence>
<evidence type="ECO:0000313" key="11">
    <source>
        <dbReference type="EMBL" id="MCQ4084721.1"/>
    </source>
</evidence>
<evidence type="ECO:0000256" key="2">
    <source>
        <dbReference type="ARBA" id="ARBA00006175"/>
    </source>
</evidence>
<dbReference type="Pfam" id="PF00230">
    <property type="entry name" value="MIP"/>
    <property type="match status" value="1"/>
</dbReference>
<evidence type="ECO:0000256" key="8">
    <source>
        <dbReference type="RuleBase" id="RU000477"/>
    </source>
</evidence>
<evidence type="ECO:0000256" key="6">
    <source>
        <dbReference type="ARBA" id="ARBA00022989"/>
    </source>
</evidence>
<evidence type="ECO:0000256" key="7">
    <source>
        <dbReference type="ARBA" id="ARBA00023136"/>
    </source>
</evidence>
<feature type="transmembrane region" description="Helical" evidence="10">
    <location>
        <begin position="79"/>
        <end position="100"/>
    </location>
</feature>
<proteinExistence type="inferred from homology"/>
<feature type="transmembrane region" description="Helical" evidence="10">
    <location>
        <begin position="37"/>
        <end position="59"/>
    </location>
</feature>
<feature type="region of interest" description="Disordered" evidence="9">
    <location>
        <begin position="224"/>
        <end position="245"/>
    </location>
</feature>
<dbReference type="InterPro" id="IPR023271">
    <property type="entry name" value="Aquaporin-like"/>
</dbReference>
<sequence length="245" mass="24726">MDRRALVCEFLGALLLVFFGVGSMVLAGPSIGVLGVALSFGFVLLALCYAFGPISGCHVNPAVTLGMLCAGRIGLRGAAGYWVAQFVGGIAGAGLLFTVAKQIPGLSVGAFGSNGYGSRSAVGINIFGAFLSETVLTFLLVTVVLGVTHRLAAPGFVGVPIGIALGVIHLVGIPLTGTSVNPARSLGPALFSGAAALSQLWLFIVAPLAGGAIAALVHRATHPAETADGRQPEHAEEAATRTEPR</sequence>
<dbReference type="InterPro" id="IPR000425">
    <property type="entry name" value="MIP"/>
</dbReference>
<name>A0ABT1Q462_9ACTN</name>
<dbReference type="Proteomes" id="UP001057702">
    <property type="component" value="Unassembled WGS sequence"/>
</dbReference>
<dbReference type="PANTHER" id="PTHR19139">
    <property type="entry name" value="AQUAPORIN TRANSPORTER"/>
    <property type="match status" value="1"/>
</dbReference>
<evidence type="ECO:0000256" key="9">
    <source>
        <dbReference type="SAM" id="MobiDB-lite"/>
    </source>
</evidence>
<evidence type="ECO:0000256" key="1">
    <source>
        <dbReference type="ARBA" id="ARBA00004651"/>
    </source>
</evidence>
<feature type="compositionally biased region" description="Basic and acidic residues" evidence="9">
    <location>
        <begin position="225"/>
        <end position="245"/>
    </location>
</feature>
<feature type="transmembrane region" description="Helical" evidence="10">
    <location>
        <begin position="196"/>
        <end position="217"/>
    </location>
</feature>
<dbReference type="RefSeq" id="WP_255923799.1">
    <property type="nucleotide sequence ID" value="NZ_JANFNG010000040.1"/>
</dbReference>
<accession>A0ABT1Q462</accession>
<dbReference type="Gene3D" id="1.20.1080.10">
    <property type="entry name" value="Glycerol uptake facilitator protein"/>
    <property type="match status" value="1"/>
</dbReference>
<keyword evidence="7 10" id="KW-0472">Membrane</keyword>
<feature type="transmembrane region" description="Helical" evidence="10">
    <location>
        <begin position="120"/>
        <end position="145"/>
    </location>
</feature>
<protein>
    <submittedName>
        <fullName evidence="11">Aquaporin</fullName>
    </submittedName>
</protein>
<keyword evidence="12" id="KW-1185">Reference proteome</keyword>
<gene>
    <name evidence="11" type="ORF">NGB36_30140</name>
</gene>
<dbReference type="InterPro" id="IPR034294">
    <property type="entry name" value="Aquaporin_transptr"/>
</dbReference>
<reference evidence="11" key="1">
    <citation type="submission" date="2022-06" db="EMBL/GenBank/DDBJ databases">
        <title>Draft genome sequence of Streptomyces sp. RB6PN25 isolated from peat swamp forest in Thailand.</title>
        <authorList>
            <person name="Duangmal K."/>
            <person name="Klaysubun C."/>
        </authorList>
    </citation>
    <scope>NUCLEOTIDE SEQUENCE</scope>
    <source>
        <strain evidence="11">RB6PN25</strain>
    </source>
</reference>